<dbReference type="EMBL" id="JAMQKB010000030">
    <property type="protein sequence ID" value="MDC3426117.1"/>
    <property type="molecule type" value="Genomic_DNA"/>
</dbReference>
<dbReference type="GO" id="GO:0003723">
    <property type="term" value="F:RNA binding"/>
    <property type="evidence" value="ECO:0007669"/>
    <property type="project" value="UniProtKB-KW"/>
</dbReference>
<dbReference type="AlphaFoldDB" id="A0A9X3WUE8"/>
<accession>A0A9X3WUE8</accession>
<dbReference type="SUPFAM" id="SSF55174">
    <property type="entry name" value="Alpha-L RNA-binding motif"/>
    <property type="match status" value="1"/>
</dbReference>
<keyword evidence="1" id="KW-0694">RNA-binding</keyword>
<dbReference type="Pfam" id="PF13275">
    <property type="entry name" value="S4_2"/>
    <property type="match status" value="1"/>
</dbReference>
<keyword evidence="3" id="KW-1185">Reference proteome</keyword>
<organism evidence="2 3">
    <name type="scientific">Terrihalobacillus insolitus</name>
    <dbReference type="NCBI Taxonomy" id="2950438"/>
    <lineage>
        <taxon>Bacteria</taxon>
        <taxon>Bacillati</taxon>
        <taxon>Bacillota</taxon>
        <taxon>Bacilli</taxon>
        <taxon>Bacillales</taxon>
        <taxon>Bacillaceae</taxon>
        <taxon>Terrihalobacillus</taxon>
    </lineage>
</organism>
<dbReference type="Gene3D" id="3.10.290.10">
    <property type="entry name" value="RNA-binding S4 domain"/>
    <property type="match status" value="1"/>
</dbReference>
<dbReference type="PROSITE" id="PS50889">
    <property type="entry name" value="S4"/>
    <property type="match status" value="1"/>
</dbReference>
<gene>
    <name evidence="2" type="primary">yaaA</name>
    <name evidence="2" type="ORF">NC797_16595</name>
</gene>
<evidence type="ECO:0000313" key="2">
    <source>
        <dbReference type="EMBL" id="MDC3426117.1"/>
    </source>
</evidence>
<dbReference type="InterPro" id="IPR036986">
    <property type="entry name" value="S4_RNA-bd_sf"/>
</dbReference>
<evidence type="ECO:0000313" key="3">
    <source>
        <dbReference type="Proteomes" id="UP001145050"/>
    </source>
</evidence>
<dbReference type="InterPro" id="IPR014330">
    <property type="entry name" value="RNA-bd_S4-rel_YaaA"/>
</dbReference>
<reference evidence="2" key="1">
    <citation type="submission" date="2022-06" db="EMBL/GenBank/DDBJ databases">
        <title>Aquibacillus sp. a new bacterium isolated from soil saline samples.</title>
        <authorList>
            <person name="Galisteo C."/>
            <person name="De La Haba R."/>
            <person name="Sanchez-Porro C."/>
            <person name="Ventosa A."/>
        </authorList>
    </citation>
    <scope>NUCLEOTIDE SEQUENCE</scope>
    <source>
        <strain evidence="2">3ASR75-11</strain>
    </source>
</reference>
<protein>
    <submittedName>
        <fullName evidence="2">S4 domain-containing protein YaaA</fullName>
    </submittedName>
</protein>
<name>A0A9X3WUE8_9BACI</name>
<dbReference type="NCBIfam" id="TIGR02988">
    <property type="entry name" value="YaaA_near_RecF"/>
    <property type="match status" value="1"/>
</dbReference>
<sequence>MKEEVSIQTQYIQLGQFLKLVNIVESGGMVKHFLSEYQIYVNGTLENRRGRKLYPGDVIDCKESGSFTITAE</sequence>
<comment type="caution">
    <text evidence="2">The sequence shown here is derived from an EMBL/GenBank/DDBJ whole genome shotgun (WGS) entry which is preliminary data.</text>
</comment>
<proteinExistence type="predicted"/>
<dbReference type="RefSeq" id="WP_272437936.1">
    <property type="nucleotide sequence ID" value="NZ_JAMQKB010000030.1"/>
</dbReference>
<dbReference type="Proteomes" id="UP001145050">
    <property type="component" value="Unassembled WGS sequence"/>
</dbReference>
<evidence type="ECO:0000256" key="1">
    <source>
        <dbReference type="PROSITE-ProRule" id="PRU00182"/>
    </source>
</evidence>